<organism evidence="1">
    <name type="scientific">Fusarium oxysporum (strain Fo5176)</name>
    <name type="common">Fusarium vascular wilt</name>
    <dbReference type="NCBI Taxonomy" id="660025"/>
    <lineage>
        <taxon>Eukaryota</taxon>
        <taxon>Fungi</taxon>
        <taxon>Dikarya</taxon>
        <taxon>Ascomycota</taxon>
        <taxon>Pezizomycotina</taxon>
        <taxon>Sordariomycetes</taxon>
        <taxon>Hypocreomycetidae</taxon>
        <taxon>Hypocreales</taxon>
        <taxon>Nectriaceae</taxon>
        <taxon>Fusarium</taxon>
        <taxon>Fusarium oxysporum species complex</taxon>
    </lineage>
</organism>
<dbReference type="Gene3D" id="3.30.830.10">
    <property type="entry name" value="Metalloenzyme, LuxS/M16 peptidase-like"/>
    <property type="match status" value="3"/>
</dbReference>
<sequence>PRITRRKRRLLARALQLAQVMKAMDALMLPRDAIDETKIGIVEFPEEDESVGEILAVLFGPDCIDRIESSALNMLLTYLCGSSVSVLENVMVEKEELASSVSYRTDPRPKMVIWLQATGVATEKLEFVEKRLFELLKEVASKPIDMDYMRECIRREKRQVKYLAETDEDFYAMNIINDYVFGKRDGSTLKHLEDLEQYDELEKWTDQQWRDFLSKWMVDAPHISILGKPSKALAAKMKKNEEDRLAKRKEDLGAERLEEFAKRLEAAKKKNDEPIPTSVIDRWSVPGPQSIHFIESDTARSGHACAVGQSSGPAQNLIDSKTRGELPLFLQFENVPTDFVHIIIHIGTSQVPKELKPLMPIFMDNFFNTHIMRDGKQVDFEQVVMELKRDTIAYSLQSSRRMGDPDGIMIMFLVESKKYATAVEWIRTMMFDSIFDPQRLKTSVIKALAAIPKSKRDGNAMANEVNAAIHMKKSSLAVAELVLPRVVYLKKLQKLLESNPETVVDWFNTVQNSLFTLQNLRLLVTANLEILQDPLTTWDTLSKSLAVAKKMIEISKPVDLLKDEGRKPGSVGAIIVPMATLENSYSISTAQGLTSFGDPRLASIMVAIAYLEVTEGPLWKAVRGAGCAYGSGFSPDITSGVISYHVYRSSDVSKAIKASKDAISKIANGEVKFDRSLLKGAISQIILELAQKQSTMPRAAQQKFVQGVVRGLSKDWDTEILRRVRAVTEDEIKTALRETILPCFEPGKSNVVVTSAKAMQEGMETAFKCMGYKVQTYELSYFHDEHSLDPEGGEETEFLEEDQELDRLGILET</sequence>
<name>F9FKH1_FUSOF</name>
<evidence type="ECO:0008006" key="2">
    <source>
        <dbReference type="Google" id="ProtNLM"/>
    </source>
</evidence>
<dbReference type="GO" id="GO:0046872">
    <property type="term" value="F:metal ion binding"/>
    <property type="evidence" value="ECO:0007669"/>
    <property type="project" value="InterPro"/>
</dbReference>
<dbReference type="OrthoDB" id="4953at2759"/>
<comment type="caution">
    <text evidence="1">The sequence shown here is derived from an EMBL/GenBank/DDBJ whole genome shotgun (WGS) entry which is preliminary data.</text>
</comment>
<dbReference type="AlphaFoldDB" id="F9FKH1"/>
<dbReference type="EMBL" id="AFQF01002086">
    <property type="protein sequence ID" value="EGU82587.1"/>
    <property type="molecule type" value="Genomic_DNA"/>
</dbReference>
<dbReference type="InterPro" id="IPR011249">
    <property type="entry name" value="Metalloenz_LuxS/M16"/>
</dbReference>
<protein>
    <recommendedName>
        <fullName evidence="2">Peptidase M16 C-terminal domain-containing protein</fullName>
    </recommendedName>
</protein>
<reference evidence="1" key="1">
    <citation type="journal article" date="2012" name="Mol. Plant Microbe Interact.">
        <title>A highly conserved effector in Fusarium oxysporum is required for full virulence on Arabidopsis.</title>
        <authorList>
            <person name="Thatcher L.F."/>
            <person name="Gardiner D.M."/>
            <person name="Kazan K."/>
            <person name="Manners J."/>
        </authorList>
    </citation>
    <scope>NUCLEOTIDE SEQUENCE [LARGE SCALE GENOMIC DNA]</scope>
    <source>
        <strain evidence="1">Fo5176</strain>
    </source>
</reference>
<accession>F9FKH1</accession>
<feature type="non-terminal residue" evidence="1">
    <location>
        <position position="1"/>
    </location>
</feature>
<proteinExistence type="predicted"/>
<dbReference type="SUPFAM" id="SSF63411">
    <property type="entry name" value="LuxS/MPP-like metallohydrolase"/>
    <property type="match status" value="3"/>
</dbReference>
<gene>
    <name evidence="1" type="ORF">FOXB_06900</name>
</gene>
<dbReference type="STRING" id="660025.F9FKH1"/>
<dbReference type="PANTHER" id="PTHR43016:SF16">
    <property type="entry name" value="METALLOPROTEASE, PUTATIVE (AFU_ORTHOLOGUE AFUA_4G07610)-RELATED"/>
    <property type="match status" value="1"/>
</dbReference>
<evidence type="ECO:0000313" key="1">
    <source>
        <dbReference type="EMBL" id="EGU82587.1"/>
    </source>
</evidence>
<dbReference type="FunFam" id="3.30.830.10:FF:000031">
    <property type="entry name" value="Putative zinc metalloprotease"/>
    <property type="match status" value="1"/>
</dbReference>
<dbReference type="PANTHER" id="PTHR43016">
    <property type="entry name" value="PRESEQUENCE PROTEASE"/>
    <property type="match status" value="1"/>
</dbReference>